<dbReference type="Pfam" id="PF03731">
    <property type="entry name" value="Ku_N"/>
    <property type="match status" value="1"/>
</dbReference>
<sequence length="782" mass="85463">MADKEATVYILDLGSTMGDCNSGRVESDLTWSMRYVWDKIGTTVAASRKTWCVGVIGLRTTDTFNPLQEDDGYDNISILQPLAAGGMTMSHLRELRKKIFVHDDQNAGDAVSAIVVAVDMIEHFTKKLKYKRKIVLVTDGMEPIDGDDFDEIAKKMGDSGIELVVLGVDFDDPDYGYKQEDKPKIKKRNEELLSQLCDQCGEDNAVFGTMAEAIDDMSSRPRLKPMRPYKNYDGLLTLGRSDGKGDDDDPPPKSISISVERYFKTHLAKPVSATTVVARMDDALLGGRSSADGDVDMDGAGGPGLTPVHNARTYKVPDASAPGGKKDVEFDALAKGYEYGRTAVHISESEHNITKLETTKSFTIVGFVPWDRFEPFLLIGECCQTIASRFMETSSLALSSLINALWELESFAVARIVAKDGKEPQLVLLMPGPTSSPECLYDVPLPFAEDVRNYQFPPLDKVVTISGATLAKHRNLPSDDLLDAMGDYVDAMDLSSFPGKGGDDEETEDEDGDGEEEEYCAIEATYNPTIHRFNAAIRTRATQPDEPIGEPSKVLLQYSHPPEDLVAKAKPTIDDLIATSEIKKVPPKIKGRKGRGAGKSAAQLESEKPLSGLDIDALLSSTPAPVASSASTGTVTGDPSQGTMKVEASQSQNLTVDPENSIPTFKQALRHTTSPEQVSSLVSSLGNITRELITDSLGDVNYDRAAENMRVMRDEMIAFEEPGLYNAFVKDLKKKVLSGELGGDRREMWWQIRGEKLGLITEAESEVGDTTAVDAREFYTSR</sequence>
<evidence type="ECO:0000313" key="23">
    <source>
        <dbReference type="Proteomes" id="UP001201980"/>
    </source>
</evidence>
<keyword evidence="10" id="KW-0347">Helicase</keyword>
<evidence type="ECO:0000256" key="17">
    <source>
        <dbReference type="ARBA" id="ARBA00024890"/>
    </source>
</evidence>
<keyword evidence="16" id="KW-0539">Nucleus</keyword>
<keyword evidence="7" id="KW-0547">Nucleotide-binding</keyword>
<evidence type="ECO:0000256" key="13">
    <source>
        <dbReference type="ARBA" id="ARBA00023125"/>
    </source>
</evidence>
<dbReference type="InterPro" id="IPR016194">
    <property type="entry name" value="SPOC-like_C_dom_sf"/>
</dbReference>
<dbReference type="SMART" id="SM00559">
    <property type="entry name" value="Ku78"/>
    <property type="match status" value="1"/>
</dbReference>
<proteinExistence type="inferred from homology"/>
<evidence type="ECO:0000256" key="6">
    <source>
        <dbReference type="ARBA" id="ARBA00022454"/>
    </source>
</evidence>
<keyword evidence="6" id="KW-0158">Chromosome</keyword>
<keyword evidence="9" id="KW-0378">Hydrolase</keyword>
<dbReference type="CDD" id="cd00873">
    <property type="entry name" value="KU80"/>
    <property type="match status" value="1"/>
</dbReference>
<feature type="domain" description="Ku" evidence="21">
    <location>
        <begin position="325"/>
        <end position="462"/>
    </location>
</feature>
<evidence type="ECO:0000256" key="19">
    <source>
        <dbReference type="ARBA" id="ARBA00047995"/>
    </source>
</evidence>
<evidence type="ECO:0000256" key="12">
    <source>
        <dbReference type="ARBA" id="ARBA00022895"/>
    </source>
</evidence>
<keyword evidence="15" id="KW-0234">DNA repair</keyword>
<evidence type="ECO:0000256" key="7">
    <source>
        <dbReference type="ARBA" id="ARBA00022741"/>
    </source>
</evidence>
<organism evidence="22 23">
    <name type="scientific">Zalerion maritima</name>
    <dbReference type="NCBI Taxonomy" id="339359"/>
    <lineage>
        <taxon>Eukaryota</taxon>
        <taxon>Fungi</taxon>
        <taxon>Dikarya</taxon>
        <taxon>Ascomycota</taxon>
        <taxon>Pezizomycotina</taxon>
        <taxon>Sordariomycetes</taxon>
        <taxon>Lulworthiomycetidae</taxon>
        <taxon>Lulworthiales</taxon>
        <taxon>Lulworthiaceae</taxon>
        <taxon>Zalerion</taxon>
    </lineage>
</organism>
<dbReference type="GO" id="GO:0006310">
    <property type="term" value="P:DNA recombination"/>
    <property type="evidence" value="ECO:0007669"/>
    <property type="project" value="UniProtKB-KW"/>
</dbReference>
<keyword evidence="13" id="KW-0238">DNA-binding</keyword>
<dbReference type="EC" id="3.6.4.12" evidence="4"/>
<dbReference type="Gene3D" id="3.40.50.410">
    <property type="entry name" value="von Willebrand factor, type A domain"/>
    <property type="match status" value="1"/>
</dbReference>
<dbReference type="GO" id="GO:0042162">
    <property type="term" value="F:telomeric DNA binding"/>
    <property type="evidence" value="ECO:0007669"/>
    <property type="project" value="InterPro"/>
</dbReference>
<dbReference type="FunFam" id="3.40.50.410:FF:000073">
    <property type="entry name" value="ATP-dependent DNA helicase II subunit 2"/>
    <property type="match status" value="1"/>
</dbReference>
<evidence type="ECO:0000256" key="20">
    <source>
        <dbReference type="SAM" id="MobiDB-lite"/>
    </source>
</evidence>
<dbReference type="PANTHER" id="PTHR12604">
    <property type="entry name" value="KU AUTOANTIGEN DNA HELICASE"/>
    <property type="match status" value="1"/>
</dbReference>
<dbReference type="GO" id="GO:0006303">
    <property type="term" value="P:double-strand break repair via nonhomologous end joining"/>
    <property type="evidence" value="ECO:0007669"/>
    <property type="project" value="InterPro"/>
</dbReference>
<dbReference type="EMBL" id="JAKWBI020000373">
    <property type="protein sequence ID" value="KAJ2895810.1"/>
    <property type="molecule type" value="Genomic_DNA"/>
</dbReference>
<comment type="catalytic activity">
    <reaction evidence="19">
        <text>ATP + H2O = ADP + phosphate + H(+)</text>
        <dbReference type="Rhea" id="RHEA:13065"/>
        <dbReference type="ChEBI" id="CHEBI:15377"/>
        <dbReference type="ChEBI" id="CHEBI:15378"/>
        <dbReference type="ChEBI" id="CHEBI:30616"/>
        <dbReference type="ChEBI" id="CHEBI:43474"/>
        <dbReference type="ChEBI" id="CHEBI:456216"/>
        <dbReference type="EC" id="3.6.4.12"/>
    </reaction>
</comment>
<dbReference type="FunFam" id="1.10.1600.10:FF:000002">
    <property type="entry name" value="X-ray repair cross-complementing protein 5"/>
    <property type="match status" value="1"/>
</dbReference>
<keyword evidence="8" id="KW-0227">DNA damage</keyword>
<feature type="region of interest" description="Disordered" evidence="20">
    <location>
        <begin position="623"/>
        <end position="659"/>
    </location>
</feature>
<dbReference type="GO" id="GO:0016787">
    <property type="term" value="F:hydrolase activity"/>
    <property type="evidence" value="ECO:0007669"/>
    <property type="project" value="UniProtKB-KW"/>
</dbReference>
<evidence type="ECO:0000256" key="14">
    <source>
        <dbReference type="ARBA" id="ARBA00023172"/>
    </source>
</evidence>
<evidence type="ECO:0000256" key="15">
    <source>
        <dbReference type="ARBA" id="ARBA00023204"/>
    </source>
</evidence>
<feature type="compositionally biased region" description="Basic residues" evidence="20">
    <location>
        <begin position="587"/>
        <end position="596"/>
    </location>
</feature>
<dbReference type="InterPro" id="IPR014893">
    <property type="entry name" value="Ku_PK_bind"/>
</dbReference>
<dbReference type="GO" id="GO:0003684">
    <property type="term" value="F:damaged DNA binding"/>
    <property type="evidence" value="ECO:0007669"/>
    <property type="project" value="InterPro"/>
</dbReference>
<dbReference type="GO" id="GO:0003690">
    <property type="term" value="F:double-stranded DNA binding"/>
    <property type="evidence" value="ECO:0007669"/>
    <property type="project" value="TreeGrafter"/>
</dbReference>
<name>A0AAD5WNL5_9PEZI</name>
<dbReference type="InterPro" id="IPR005161">
    <property type="entry name" value="Ku_N"/>
</dbReference>
<evidence type="ECO:0000256" key="9">
    <source>
        <dbReference type="ARBA" id="ARBA00022801"/>
    </source>
</evidence>
<dbReference type="PANTHER" id="PTHR12604:SF4">
    <property type="entry name" value="X-RAY REPAIR CROSS-COMPLEMENTING PROTEIN 5"/>
    <property type="match status" value="1"/>
</dbReference>
<comment type="similarity">
    <text evidence="3">Belongs to the ku80 family.</text>
</comment>
<dbReference type="Proteomes" id="UP001201980">
    <property type="component" value="Unassembled WGS sequence"/>
</dbReference>
<evidence type="ECO:0000256" key="8">
    <source>
        <dbReference type="ARBA" id="ARBA00022763"/>
    </source>
</evidence>
<dbReference type="GO" id="GO:0043564">
    <property type="term" value="C:Ku70:Ku80 complex"/>
    <property type="evidence" value="ECO:0007669"/>
    <property type="project" value="InterPro"/>
</dbReference>
<dbReference type="PIRSF" id="PIRSF016570">
    <property type="entry name" value="Ku80"/>
    <property type="match status" value="1"/>
</dbReference>
<gene>
    <name evidence="22" type="ORF">MKZ38_006164</name>
</gene>
<dbReference type="SUPFAM" id="SSF101420">
    <property type="entry name" value="C-terminal domain of Ku80"/>
    <property type="match status" value="1"/>
</dbReference>
<feature type="region of interest" description="Disordered" evidence="20">
    <location>
        <begin position="235"/>
        <end position="255"/>
    </location>
</feature>
<evidence type="ECO:0000256" key="4">
    <source>
        <dbReference type="ARBA" id="ARBA00012551"/>
    </source>
</evidence>
<dbReference type="SUPFAM" id="SSF53300">
    <property type="entry name" value="vWA-like"/>
    <property type="match status" value="1"/>
</dbReference>
<dbReference type="Gene3D" id="1.10.1600.10">
    <property type="match status" value="1"/>
</dbReference>
<dbReference type="GO" id="GO:0000723">
    <property type="term" value="P:telomere maintenance"/>
    <property type="evidence" value="ECO:0007669"/>
    <property type="project" value="InterPro"/>
</dbReference>
<evidence type="ECO:0000256" key="11">
    <source>
        <dbReference type="ARBA" id="ARBA00022840"/>
    </source>
</evidence>
<dbReference type="InterPro" id="IPR024193">
    <property type="entry name" value="Ku80"/>
</dbReference>
<keyword evidence="14" id="KW-0233">DNA recombination</keyword>
<evidence type="ECO:0000256" key="5">
    <source>
        <dbReference type="ARBA" id="ARBA00021792"/>
    </source>
</evidence>
<evidence type="ECO:0000313" key="22">
    <source>
        <dbReference type="EMBL" id="KAJ2895810.1"/>
    </source>
</evidence>
<comment type="subcellular location">
    <subcellularLocation>
        <location evidence="2">Chromosome</location>
        <location evidence="2">Telomere</location>
    </subcellularLocation>
    <subcellularLocation>
        <location evidence="1">Nucleus</location>
    </subcellularLocation>
</comment>
<dbReference type="GO" id="GO:0003678">
    <property type="term" value="F:DNA helicase activity"/>
    <property type="evidence" value="ECO:0007669"/>
    <property type="project" value="UniProtKB-EC"/>
</dbReference>
<keyword evidence="12" id="KW-0779">Telomere</keyword>
<comment type="caution">
    <text evidence="22">The sequence shown here is derived from an EMBL/GenBank/DDBJ whole genome shotgun (WGS) entry which is preliminary data.</text>
</comment>
<comment type="function">
    <text evidence="17">Single-stranded DNA-dependent ATP-dependent helicase. Involved in non-homologous end joining (NHEJ) DNA double strand break repair. DNA-binding is sequence-independent but has a high affinity to nicks in double-stranded DNA and to the ends of duplex DNA. Binds to naturally occurring chromosomal ends, and therefore provides chromosomal end protection. Required also for telomere recombination to repair telomeric ends in the absence of telomerase. KU70, of the KU70/KU80 heterodimer, binds to the stem loop of TLC1, the RNA component of telomerase. Involved in telomere maintenance. Interacts with telomeric repeats and subtelomeric sequences thereby controlling telomere length and protecting against subtelomeric rearrangement. Maintains telomeric chromatin, which is involved in silencing the expression of genes located at the telomere. Required for mating-type switching.</text>
</comment>
<evidence type="ECO:0000256" key="1">
    <source>
        <dbReference type="ARBA" id="ARBA00004123"/>
    </source>
</evidence>
<feature type="region of interest" description="Disordered" evidence="20">
    <location>
        <begin position="587"/>
        <end position="607"/>
    </location>
</feature>
<feature type="compositionally biased region" description="Low complexity" evidence="20">
    <location>
        <begin position="623"/>
        <end position="637"/>
    </location>
</feature>
<dbReference type="InterPro" id="IPR036494">
    <property type="entry name" value="Ku_C_sf"/>
</dbReference>
<evidence type="ECO:0000259" key="21">
    <source>
        <dbReference type="SMART" id="SM00559"/>
    </source>
</evidence>
<dbReference type="Gene3D" id="1.25.40.240">
    <property type="entry name" value="Ku, C-terminal domain"/>
    <property type="match status" value="1"/>
</dbReference>
<dbReference type="Gene3D" id="2.40.290.10">
    <property type="match status" value="1"/>
</dbReference>
<dbReference type="AlphaFoldDB" id="A0AAD5WNL5"/>
<keyword evidence="23" id="KW-1185">Reference proteome</keyword>
<protein>
    <recommendedName>
        <fullName evidence="5">ATP-dependent DNA helicase II subunit 2</fullName>
        <ecNumber evidence="4">3.6.4.12</ecNumber>
    </recommendedName>
    <alternativeName>
        <fullName evidence="18">ATP-dependent DNA helicase II subunit Ku80</fullName>
    </alternativeName>
</protein>
<feature type="compositionally biased region" description="Acidic residues" evidence="20">
    <location>
        <begin position="503"/>
        <end position="516"/>
    </location>
</feature>
<dbReference type="InterPro" id="IPR036465">
    <property type="entry name" value="vWFA_dom_sf"/>
</dbReference>
<evidence type="ECO:0000256" key="10">
    <source>
        <dbReference type="ARBA" id="ARBA00022806"/>
    </source>
</evidence>
<evidence type="ECO:0000256" key="2">
    <source>
        <dbReference type="ARBA" id="ARBA00004574"/>
    </source>
</evidence>
<dbReference type="Pfam" id="PF02735">
    <property type="entry name" value="Ku"/>
    <property type="match status" value="1"/>
</dbReference>
<keyword evidence="11" id="KW-0067">ATP-binding</keyword>
<reference evidence="22" key="1">
    <citation type="submission" date="2022-07" db="EMBL/GenBank/DDBJ databases">
        <title>Draft genome sequence of Zalerion maritima ATCC 34329, a (micro)plastics degrading marine fungus.</title>
        <authorList>
            <person name="Paco A."/>
            <person name="Goncalves M.F.M."/>
            <person name="Rocha-Santos T.A.P."/>
            <person name="Alves A."/>
        </authorList>
    </citation>
    <scope>NUCLEOTIDE SEQUENCE</scope>
    <source>
        <strain evidence="22">ATCC 34329</strain>
    </source>
</reference>
<accession>A0AAD5WNL5</accession>
<dbReference type="GO" id="GO:0005524">
    <property type="term" value="F:ATP binding"/>
    <property type="evidence" value="ECO:0007669"/>
    <property type="project" value="UniProtKB-KW"/>
</dbReference>
<evidence type="ECO:0000256" key="18">
    <source>
        <dbReference type="ARBA" id="ARBA00031847"/>
    </source>
</evidence>
<evidence type="ECO:0000256" key="16">
    <source>
        <dbReference type="ARBA" id="ARBA00023242"/>
    </source>
</evidence>
<feature type="region of interest" description="Disordered" evidence="20">
    <location>
        <begin position="493"/>
        <end position="516"/>
    </location>
</feature>
<dbReference type="SUPFAM" id="SSF100939">
    <property type="entry name" value="SPOC domain-like"/>
    <property type="match status" value="1"/>
</dbReference>
<feature type="compositionally biased region" description="Polar residues" evidence="20">
    <location>
        <begin position="638"/>
        <end position="655"/>
    </location>
</feature>
<dbReference type="Pfam" id="PF08785">
    <property type="entry name" value="Ku_PK_bind"/>
    <property type="match status" value="1"/>
</dbReference>
<dbReference type="GO" id="GO:0000781">
    <property type="term" value="C:chromosome, telomeric region"/>
    <property type="evidence" value="ECO:0007669"/>
    <property type="project" value="UniProtKB-SubCell"/>
</dbReference>
<evidence type="ECO:0000256" key="3">
    <source>
        <dbReference type="ARBA" id="ARBA00007726"/>
    </source>
</evidence>
<dbReference type="InterPro" id="IPR006164">
    <property type="entry name" value="DNA_bd_Ku70/Ku80"/>
</dbReference>